<name>A0A814X5V4_9BILA</name>
<keyword evidence="1" id="KW-0812">Transmembrane</keyword>
<organism evidence="3 4">
    <name type="scientific">Adineta steineri</name>
    <dbReference type="NCBI Taxonomy" id="433720"/>
    <lineage>
        <taxon>Eukaryota</taxon>
        <taxon>Metazoa</taxon>
        <taxon>Spiralia</taxon>
        <taxon>Gnathifera</taxon>
        <taxon>Rotifera</taxon>
        <taxon>Eurotatoria</taxon>
        <taxon>Bdelloidea</taxon>
        <taxon>Adinetida</taxon>
        <taxon>Adinetidae</taxon>
        <taxon>Adineta</taxon>
    </lineage>
</organism>
<gene>
    <name evidence="2" type="ORF">BJG266_LOCUS24532</name>
    <name evidence="3" type="ORF">QVE165_LOCUS26339</name>
</gene>
<dbReference type="OrthoDB" id="10028973at2759"/>
<evidence type="ECO:0000313" key="2">
    <source>
        <dbReference type="EMBL" id="CAF1159102.1"/>
    </source>
</evidence>
<feature type="transmembrane region" description="Helical" evidence="1">
    <location>
        <begin position="21"/>
        <end position="40"/>
    </location>
</feature>
<comment type="caution">
    <text evidence="3">The sequence shown here is derived from an EMBL/GenBank/DDBJ whole genome shotgun (WGS) entry which is preliminary data.</text>
</comment>
<accession>A0A814X5V4</accession>
<evidence type="ECO:0000256" key="1">
    <source>
        <dbReference type="SAM" id="Phobius"/>
    </source>
</evidence>
<keyword evidence="4" id="KW-1185">Reference proteome</keyword>
<feature type="transmembrane region" description="Helical" evidence="1">
    <location>
        <begin position="139"/>
        <end position="159"/>
    </location>
</feature>
<evidence type="ECO:0000313" key="3">
    <source>
        <dbReference type="EMBL" id="CAF1210571.1"/>
    </source>
</evidence>
<keyword evidence="1" id="KW-1133">Transmembrane helix</keyword>
<sequence length="209" mass="25050">MLTSFPSSRTKQHLLKDQNSCIIILIGICCFLGCLLLYFGSQELYKFKTLIIRHCQVKTFDVKHERQSYFPRWNITIIYKNETIDDFLRESVGTRSERWAWTTARKYKINETYLCYHSRNETSIIQWGWQWNQPIELKAYAFLLFAVIFFIIAIVLLIWRQYFKTKLNNTQQQRQLSTLLANEEQQLVSSLQESSRSTYNKSIKRQSKF</sequence>
<dbReference type="EMBL" id="CAJNOI010000176">
    <property type="protein sequence ID" value="CAF1159102.1"/>
    <property type="molecule type" value="Genomic_DNA"/>
</dbReference>
<dbReference type="EMBL" id="CAJNOM010000195">
    <property type="protein sequence ID" value="CAF1210571.1"/>
    <property type="molecule type" value="Genomic_DNA"/>
</dbReference>
<proteinExistence type="predicted"/>
<reference evidence="3" key="1">
    <citation type="submission" date="2021-02" db="EMBL/GenBank/DDBJ databases">
        <authorList>
            <person name="Nowell W R."/>
        </authorList>
    </citation>
    <scope>NUCLEOTIDE SEQUENCE</scope>
</reference>
<dbReference type="AlphaFoldDB" id="A0A814X5V4"/>
<dbReference type="Proteomes" id="UP000663877">
    <property type="component" value="Unassembled WGS sequence"/>
</dbReference>
<protein>
    <submittedName>
        <fullName evidence="3">Uncharacterized protein</fullName>
    </submittedName>
</protein>
<dbReference type="Proteomes" id="UP000663832">
    <property type="component" value="Unassembled WGS sequence"/>
</dbReference>
<evidence type="ECO:0000313" key="4">
    <source>
        <dbReference type="Proteomes" id="UP000663832"/>
    </source>
</evidence>
<keyword evidence="1" id="KW-0472">Membrane</keyword>